<feature type="region of interest" description="Disordered" evidence="1">
    <location>
        <begin position="292"/>
        <end position="313"/>
    </location>
</feature>
<feature type="region of interest" description="Disordered" evidence="1">
    <location>
        <begin position="72"/>
        <end position="91"/>
    </location>
</feature>
<dbReference type="EMBL" id="CYGV01000791">
    <property type="protein sequence ID" value="CUA69455.1"/>
    <property type="molecule type" value="Genomic_DNA"/>
</dbReference>
<feature type="region of interest" description="Disordered" evidence="1">
    <location>
        <begin position="507"/>
        <end position="538"/>
    </location>
</feature>
<feature type="region of interest" description="Disordered" evidence="1">
    <location>
        <begin position="1141"/>
        <end position="1162"/>
    </location>
</feature>
<feature type="compositionally biased region" description="Basic and acidic residues" evidence="1">
    <location>
        <begin position="1250"/>
        <end position="1261"/>
    </location>
</feature>
<dbReference type="AlphaFoldDB" id="A0A0K6FT81"/>
<reference evidence="2 3" key="1">
    <citation type="submission" date="2015-07" db="EMBL/GenBank/DDBJ databases">
        <authorList>
            <person name="Noorani M."/>
        </authorList>
    </citation>
    <scope>NUCLEOTIDE SEQUENCE [LARGE SCALE GENOMIC DNA]</scope>
    <source>
        <strain evidence="2">BBA 69670</strain>
    </source>
</reference>
<evidence type="ECO:0000313" key="3">
    <source>
        <dbReference type="Proteomes" id="UP000044841"/>
    </source>
</evidence>
<feature type="compositionally biased region" description="Basic and acidic residues" evidence="1">
    <location>
        <begin position="1141"/>
        <end position="1151"/>
    </location>
</feature>
<accession>A0A0K6FT81</accession>
<feature type="compositionally biased region" description="Polar residues" evidence="1">
    <location>
        <begin position="380"/>
        <end position="392"/>
    </location>
</feature>
<evidence type="ECO:0000256" key="1">
    <source>
        <dbReference type="SAM" id="MobiDB-lite"/>
    </source>
</evidence>
<keyword evidence="3" id="KW-1185">Reference proteome</keyword>
<feature type="compositionally biased region" description="Basic and acidic residues" evidence="1">
    <location>
        <begin position="605"/>
        <end position="615"/>
    </location>
</feature>
<feature type="compositionally biased region" description="Basic and acidic residues" evidence="1">
    <location>
        <begin position="1204"/>
        <end position="1219"/>
    </location>
</feature>
<gene>
    <name evidence="2" type="ORF">RSOLAG22IIIB_08471</name>
</gene>
<feature type="compositionally biased region" description="Basic and acidic residues" evidence="1">
    <location>
        <begin position="350"/>
        <end position="371"/>
    </location>
</feature>
<feature type="region of interest" description="Disordered" evidence="1">
    <location>
        <begin position="1106"/>
        <end position="1126"/>
    </location>
</feature>
<feature type="compositionally biased region" description="Low complexity" evidence="1">
    <location>
        <begin position="79"/>
        <end position="91"/>
    </location>
</feature>
<feature type="region of interest" description="Disordered" evidence="1">
    <location>
        <begin position="1175"/>
        <end position="1261"/>
    </location>
</feature>
<dbReference type="Proteomes" id="UP000044841">
    <property type="component" value="Unassembled WGS sequence"/>
</dbReference>
<name>A0A0K6FT81_9AGAM</name>
<feature type="region of interest" description="Disordered" evidence="1">
    <location>
        <begin position="350"/>
        <end position="427"/>
    </location>
</feature>
<sequence length="1261" mass="138995">MTQRIYASRLALRVPVPTTFVSDISDLPKPVSQEVPDSRHTCPSSGSFNALASTTSTTTHTTHAQVVESALNTLRSDSRPAPSLRTSSTSSRSLPIDSLLQFDVLTESLFELSAQRDDDSFSTSNCNIQASNQSIERDNIILFDCSLLDEVPVEPAPELLSQRNNNSISTFNRSIKASTSLIERNNGIIIDPALQKKLPTESAPESVKRPLNEPILAANEVLPASEERIEPNNHNIIDFSLNHEVPMDSTPDRLTQIIIEPNIALDFSQLELNKLIEPSKNSIIDCTSSSSTVAAEDPTSPHIFAPPDPADSTELVKPVASATTSLTLITVAEPTPGSPAEHQRDCIRPTRQDLPSRADHPDRQTSSDAPRDASVPGTVGPTTPSVRPSSVGSEEEQNRRTLPSVEPTCSSPSKHRHRGEALPLQDPNTGLTACSIAPPRPHTAACSLAPARHTVPVQPVNIHESLTHLSSRLANLRRLSELFQYDAPEEELSDRFEPTRVGCEGGIDPPNDILGNNQQLCQDPGSDPTVKPPDIPGNDSGDKLAVYACIRPVKPAPTCFDTSKLEINNNSDSEVNRCDPKLPEDRSDDAYIREIESEIDANELEIDRKSPEQRPARKPRHSTRSACAYIPIDPDVTSLYSEGDMFDVNSISACESARLPTKHLNSYTDDVPNTRISDSNTQVSEISQLYELNQPIVANFDPDSPFVSTITSDTSASTVCTSLKPEINLIRAHKPPLKEPEPPPLACQLKHIFDKLCPVESENIPNSKLRDVVTGGDTRDISDLEEKLEELLTHLGGLKNSKFQTLIEHDALPWMKFFDLFLRKLLTRHSTFSIEPGIQVLIKAGRYAIMARTLREYLVHLPRTNCVRSTVCKRRASKMKVLPNPAKDNIITILIKLPYSSDSSKILFEYICSAYANAHACCNQDLTTRTCEIQPRMSIDSPAQLLRLIQQGLRNDSAELVTSYAECASQAPPNGAVDTQGEVLPDVIHSDSISTRTLVYRAQESPASRRPPLLMTNPQAWTPQCTYRLKQEPSGALAVVALEAPANRARNDCGMHLIDSIHPGDAPVHRGIYRTFTFAPCEPKPLVKLDPSAQILQRLTRLVQSDPKELADTSEDFASDTIDAAPVPDNLRTHQALKDGEAESDPYDSHLVKQSSGNSRVTHKIRLDDSYITHPVVNASHSRPLKDSPNEPRVALVKRTPRQVSEHTIHGETKSSMDKRRIKQRKKRIKSTHTHSGPDNRAPDILVHSKLRDKDSKDNPY</sequence>
<organism evidence="2 3">
    <name type="scientific">Rhizoctonia solani</name>
    <dbReference type="NCBI Taxonomy" id="456999"/>
    <lineage>
        <taxon>Eukaryota</taxon>
        <taxon>Fungi</taxon>
        <taxon>Dikarya</taxon>
        <taxon>Basidiomycota</taxon>
        <taxon>Agaricomycotina</taxon>
        <taxon>Agaricomycetes</taxon>
        <taxon>Cantharellales</taxon>
        <taxon>Ceratobasidiaceae</taxon>
        <taxon>Rhizoctonia</taxon>
    </lineage>
</organism>
<evidence type="ECO:0000313" key="2">
    <source>
        <dbReference type="EMBL" id="CUA69455.1"/>
    </source>
</evidence>
<feature type="region of interest" description="Disordered" evidence="1">
    <location>
        <begin position="602"/>
        <end position="623"/>
    </location>
</feature>
<proteinExistence type="predicted"/>
<feature type="region of interest" description="Disordered" evidence="1">
    <location>
        <begin position="29"/>
        <end position="49"/>
    </location>
</feature>
<protein>
    <submittedName>
        <fullName evidence="2">Mucin-5AC</fullName>
    </submittedName>
</protein>
<feature type="compositionally biased region" description="Basic residues" evidence="1">
    <location>
        <begin position="1220"/>
        <end position="1233"/>
    </location>
</feature>